<protein>
    <submittedName>
        <fullName evidence="1">Uncharacterized protein</fullName>
    </submittedName>
</protein>
<reference evidence="1" key="1">
    <citation type="submission" date="2021-01" db="EMBL/GenBank/DDBJ databases">
        <title>Chromosome-level genome assembly of a human fungal pathogen reveals clustering of transcriptionally co-regulated genes.</title>
        <authorList>
            <person name="Voorhies M."/>
            <person name="Cohen S."/>
            <person name="Shea T.P."/>
            <person name="Petrus S."/>
            <person name="Munoz J.F."/>
            <person name="Poplawski S."/>
            <person name="Goldman W.E."/>
            <person name="Michael T."/>
            <person name="Cuomo C.A."/>
            <person name="Sil A."/>
            <person name="Beyhan S."/>
        </authorList>
    </citation>
    <scope>NUCLEOTIDE SEQUENCE</scope>
    <source>
        <strain evidence="1">WU24</strain>
    </source>
</reference>
<evidence type="ECO:0000313" key="2">
    <source>
        <dbReference type="Proteomes" id="UP000663671"/>
    </source>
</evidence>
<gene>
    <name evidence="1" type="ORF">I7I51_02497</name>
</gene>
<organism evidence="1 2">
    <name type="scientific">Ajellomyces capsulatus</name>
    <name type="common">Darling's disease fungus</name>
    <name type="synonym">Histoplasma capsulatum</name>
    <dbReference type="NCBI Taxonomy" id="5037"/>
    <lineage>
        <taxon>Eukaryota</taxon>
        <taxon>Fungi</taxon>
        <taxon>Dikarya</taxon>
        <taxon>Ascomycota</taxon>
        <taxon>Pezizomycotina</taxon>
        <taxon>Eurotiomycetes</taxon>
        <taxon>Eurotiomycetidae</taxon>
        <taxon>Onygenales</taxon>
        <taxon>Ajellomycetaceae</taxon>
        <taxon>Histoplasma</taxon>
    </lineage>
</organism>
<dbReference type="VEuPathDB" id="FungiDB:I7I51_02497"/>
<name>A0A8A1MF38_AJECA</name>
<dbReference type="Proteomes" id="UP000663671">
    <property type="component" value="Chromosome 7"/>
</dbReference>
<accession>A0A8A1MF38</accession>
<evidence type="ECO:0000313" key="1">
    <source>
        <dbReference type="EMBL" id="QSS62757.1"/>
    </source>
</evidence>
<dbReference type="AlphaFoldDB" id="A0A8A1MF38"/>
<dbReference type="EMBL" id="CP069112">
    <property type="protein sequence ID" value="QSS62757.1"/>
    <property type="molecule type" value="Genomic_DNA"/>
</dbReference>
<sequence>MSPASFEQRKANIPLLWWQSQNFHDVMAHSWQSQSDNLQSAASPAKIAPFEAANEHITGMALYPQCYEDTYWAHLKLRPRELEVHASDAERLSAQVAECNSPRLSQSSAPFNMPCGIYRGLEDNPITLPRDVICFFILSFKNNQVTSSSVCLEICAEFEYVLDYSEYGGMEQKPLHQLETENETLNIEISPSWQKL</sequence>
<proteinExistence type="predicted"/>